<dbReference type="GO" id="GO:0030428">
    <property type="term" value="C:cell septum"/>
    <property type="evidence" value="ECO:0007669"/>
    <property type="project" value="TreeGrafter"/>
</dbReference>
<evidence type="ECO:0000256" key="7">
    <source>
        <dbReference type="SAM" id="Coils"/>
    </source>
</evidence>
<evidence type="ECO:0000256" key="1">
    <source>
        <dbReference type="ARBA" id="ARBA00022475"/>
    </source>
</evidence>
<accession>A0A3B0ZEL7</accession>
<keyword evidence="4" id="KW-1133">Transmembrane helix</keyword>
<evidence type="ECO:0000256" key="4">
    <source>
        <dbReference type="ARBA" id="ARBA00022989"/>
    </source>
</evidence>
<protein>
    <submittedName>
        <fullName evidence="8">Cell division protein DivIC (FtsB), stabilizes FtsL against RasP cleavage</fullName>
    </submittedName>
</protein>
<dbReference type="GO" id="GO:0043093">
    <property type="term" value="P:FtsZ-dependent cytokinesis"/>
    <property type="evidence" value="ECO:0007669"/>
    <property type="project" value="TreeGrafter"/>
</dbReference>
<sequence>MVMVTAVSLPEHSDRLMSPMKIILAILFVLLVLLQVKLWRGDGGIVDTLQRQQAVDHQVQENNSLSERNQALEAEVNDLKQGVDAIEERARSELGLIKPGETFFQTVDE</sequence>
<dbReference type="PANTHER" id="PTHR37485">
    <property type="entry name" value="CELL DIVISION PROTEIN FTSB"/>
    <property type="match status" value="1"/>
</dbReference>
<dbReference type="HAMAP" id="MF_00599">
    <property type="entry name" value="FtsB"/>
    <property type="match status" value="1"/>
</dbReference>
<keyword evidence="1" id="KW-1003">Cell membrane</keyword>
<dbReference type="InterPro" id="IPR023081">
    <property type="entry name" value="Cell_div_FtsB"/>
</dbReference>
<reference evidence="8" key="1">
    <citation type="submission" date="2018-06" db="EMBL/GenBank/DDBJ databases">
        <authorList>
            <person name="Zhirakovskaya E."/>
        </authorList>
    </citation>
    <scope>NUCLEOTIDE SEQUENCE</scope>
</reference>
<dbReference type="InterPro" id="IPR007060">
    <property type="entry name" value="FtsL/DivIC"/>
</dbReference>
<keyword evidence="5" id="KW-0472">Membrane</keyword>
<keyword evidence="6" id="KW-0131">Cell cycle</keyword>
<keyword evidence="2 8" id="KW-0132">Cell division</keyword>
<organism evidence="8">
    <name type="scientific">hydrothermal vent metagenome</name>
    <dbReference type="NCBI Taxonomy" id="652676"/>
    <lineage>
        <taxon>unclassified sequences</taxon>
        <taxon>metagenomes</taxon>
        <taxon>ecological metagenomes</taxon>
    </lineage>
</organism>
<dbReference type="Pfam" id="PF04977">
    <property type="entry name" value="DivIC"/>
    <property type="match status" value="1"/>
</dbReference>
<evidence type="ECO:0000313" key="8">
    <source>
        <dbReference type="EMBL" id="VAW85897.1"/>
    </source>
</evidence>
<evidence type="ECO:0000256" key="2">
    <source>
        <dbReference type="ARBA" id="ARBA00022618"/>
    </source>
</evidence>
<evidence type="ECO:0000256" key="3">
    <source>
        <dbReference type="ARBA" id="ARBA00022692"/>
    </source>
</evidence>
<evidence type="ECO:0000256" key="5">
    <source>
        <dbReference type="ARBA" id="ARBA00023136"/>
    </source>
</evidence>
<proteinExistence type="inferred from homology"/>
<gene>
    <name evidence="8" type="ORF">MNBD_GAMMA17-1429</name>
</gene>
<feature type="coiled-coil region" evidence="7">
    <location>
        <begin position="55"/>
        <end position="89"/>
    </location>
</feature>
<dbReference type="EMBL" id="UOFQ01000032">
    <property type="protein sequence ID" value="VAW85897.1"/>
    <property type="molecule type" value="Genomic_DNA"/>
</dbReference>
<keyword evidence="7" id="KW-0175">Coiled coil</keyword>
<dbReference type="NCBIfam" id="NF002058">
    <property type="entry name" value="PRK00888.1"/>
    <property type="match status" value="1"/>
</dbReference>
<keyword evidence="3" id="KW-0812">Transmembrane</keyword>
<dbReference type="AlphaFoldDB" id="A0A3B0ZEL7"/>
<name>A0A3B0ZEL7_9ZZZZ</name>
<evidence type="ECO:0000256" key="6">
    <source>
        <dbReference type="ARBA" id="ARBA00023306"/>
    </source>
</evidence>
<dbReference type="PANTHER" id="PTHR37485:SF1">
    <property type="entry name" value="CELL DIVISION PROTEIN FTSB"/>
    <property type="match status" value="1"/>
</dbReference>